<dbReference type="AlphaFoldDB" id="A0A814LL61"/>
<evidence type="ECO:0000256" key="2">
    <source>
        <dbReference type="ARBA" id="ARBA00022692"/>
    </source>
</evidence>
<dbReference type="Proteomes" id="UP000663829">
    <property type="component" value="Unassembled WGS sequence"/>
</dbReference>
<dbReference type="EMBL" id="CAJOBC010004595">
    <property type="protein sequence ID" value="CAF3833814.1"/>
    <property type="molecule type" value="Genomic_DNA"/>
</dbReference>
<comment type="caution">
    <text evidence="7">The sequence shown here is derived from an EMBL/GenBank/DDBJ whole genome shotgun (WGS) entry which is preliminary data.</text>
</comment>
<evidence type="ECO:0000256" key="1">
    <source>
        <dbReference type="ARBA" id="ARBA00004370"/>
    </source>
</evidence>
<dbReference type="Proteomes" id="UP000681722">
    <property type="component" value="Unassembled WGS sequence"/>
</dbReference>
<comment type="subcellular location">
    <subcellularLocation>
        <location evidence="1">Membrane</location>
    </subcellularLocation>
</comment>
<dbReference type="Gene3D" id="1.20.1070.10">
    <property type="entry name" value="Rhodopsin 7-helix transmembrane proteins"/>
    <property type="match status" value="1"/>
</dbReference>
<keyword evidence="3 5" id="KW-1133">Transmembrane helix</keyword>
<dbReference type="GO" id="GO:0016020">
    <property type="term" value="C:membrane"/>
    <property type="evidence" value="ECO:0007669"/>
    <property type="project" value="UniProtKB-SubCell"/>
</dbReference>
<dbReference type="CDD" id="cd00637">
    <property type="entry name" value="7tm_classA_rhodopsin-like"/>
    <property type="match status" value="1"/>
</dbReference>
<feature type="transmembrane region" description="Helical" evidence="5">
    <location>
        <begin position="129"/>
        <end position="152"/>
    </location>
</feature>
<dbReference type="Proteomes" id="UP000677228">
    <property type="component" value="Unassembled WGS sequence"/>
</dbReference>
<dbReference type="EMBL" id="CAJNOQ010004596">
    <property type="protein sequence ID" value="CAF1066198.1"/>
    <property type="molecule type" value="Genomic_DNA"/>
</dbReference>
<keyword evidence="4 5" id="KW-0472">Membrane</keyword>
<feature type="transmembrane region" description="Helical" evidence="5">
    <location>
        <begin position="81"/>
        <end position="100"/>
    </location>
</feature>
<dbReference type="PROSITE" id="PS50262">
    <property type="entry name" value="G_PROTEIN_RECEP_F1_2"/>
    <property type="match status" value="1"/>
</dbReference>
<dbReference type="SUPFAM" id="SSF81321">
    <property type="entry name" value="Family A G protein-coupled receptor-like"/>
    <property type="match status" value="1"/>
</dbReference>
<dbReference type="EMBL" id="CAJNOK010017906">
    <property type="protein sequence ID" value="CAF1272574.1"/>
    <property type="molecule type" value="Genomic_DNA"/>
</dbReference>
<protein>
    <recommendedName>
        <fullName evidence="6">G-protein coupled receptors family 1 profile domain-containing protein</fullName>
    </recommendedName>
</protein>
<dbReference type="Pfam" id="PF00001">
    <property type="entry name" value="7tm_1"/>
    <property type="match status" value="1"/>
</dbReference>
<dbReference type="EMBL" id="CAJOBA010039470">
    <property type="protein sequence ID" value="CAF4077945.1"/>
    <property type="molecule type" value="Genomic_DNA"/>
</dbReference>
<proteinExistence type="predicted"/>
<evidence type="ECO:0000259" key="6">
    <source>
        <dbReference type="PROSITE" id="PS50262"/>
    </source>
</evidence>
<feature type="transmembrane region" description="Helical" evidence="5">
    <location>
        <begin position="42"/>
        <end position="60"/>
    </location>
</feature>
<evidence type="ECO:0000313" key="7">
    <source>
        <dbReference type="EMBL" id="CAF1066198.1"/>
    </source>
</evidence>
<reference evidence="7" key="1">
    <citation type="submission" date="2021-02" db="EMBL/GenBank/DDBJ databases">
        <authorList>
            <person name="Nowell W R."/>
        </authorList>
    </citation>
    <scope>NUCLEOTIDE SEQUENCE</scope>
</reference>
<evidence type="ECO:0000313" key="8">
    <source>
        <dbReference type="EMBL" id="CAF1272574.1"/>
    </source>
</evidence>
<dbReference type="InterPro" id="IPR000276">
    <property type="entry name" value="GPCR_Rhodpsn"/>
</dbReference>
<name>A0A814LL61_9BILA</name>
<feature type="domain" description="G-protein coupled receptors family 1 profile" evidence="6">
    <location>
        <begin position="1"/>
        <end position="196"/>
    </location>
</feature>
<evidence type="ECO:0000313" key="11">
    <source>
        <dbReference type="Proteomes" id="UP000663829"/>
    </source>
</evidence>
<organism evidence="7 11">
    <name type="scientific">Didymodactylos carnosus</name>
    <dbReference type="NCBI Taxonomy" id="1234261"/>
    <lineage>
        <taxon>Eukaryota</taxon>
        <taxon>Metazoa</taxon>
        <taxon>Spiralia</taxon>
        <taxon>Gnathifera</taxon>
        <taxon>Rotifera</taxon>
        <taxon>Eurotatoria</taxon>
        <taxon>Bdelloidea</taxon>
        <taxon>Philodinida</taxon>
        <taxon>Philodinidae</taxon>
        <taxon>Didymodactylos</taxon>
    </lineage>
</organism>
<keyword evidence="2 5" id="KW-0812">Transmembrane</keyword>
<dbReference type="GO" id="GO:0004930">
    <property type="term" value="F:G protein-coupled receptor activity"/>
    <property type="evidence" value="ECO:0007669"/>
    <property type="project" value="InterPro"/>
</dbReference>
<keyword evidence="11" id="KW-1185">Reference proteome</keyword>
<dbReference type="InterPro" id="IPR017452">
    <property type="entry name" value="GPCR_Rhodpsn_7TM"/>
</dbReference>
<dbReference type="OrthoDB" id="10017612at2759"/>
<evidence type="ECO:0000256" key="3">
    <source>
        <dbReference type="ARBA" id="ARBA00022989"/>
    </source>
</evidence>
<evidence type="ECO:0000256" key="5">
    <source>
        <dbReference type="SAM" id="Phobius"/>
    </source>
</evidence>
<evidence type="ECO:0000313" key="10">
    <source>
        <dbReference type="EMBL" id="CAF4077945.1"/>
    </source>
</evidence>
<sequence>MYLLAASVSDFIHMNCGPLSNLIEVGFNYSIETLLFCKLKTYVNYVIIAIAATFVTLASMDRYILSTKDVDVWIYSTRKMAKRIITITIIFWSILSIPVLNCSTKYNSTIIQGLTCSWKYHFACIVTEIFYKCIINGLLPLLLMVTFGLLTCRNVRNIRQRSITKSNGLQQLNEQLTTMFLLQTFKSGFSTLPYVIWNCYLIATANLQKSLIRHARERLANQIVCLLFWSELNTNENVLKFQEIFEQNLILSHLKYTINKIHEYKKQYIEFTHTTILRSTYTNYIDELFENEYQYPLLNFFNTTS</sequence>
<evidence type="ECO:0000256" key="4">
    <source>
        <dbReference type="ARBA" id="ARBA00023136"/>
    </source>
</evidence>
<evidence type="ECO:0000313" key="9">
    <source>
        <dbReference type="EMBL" id="CAF3833814.1"/>
    </source>
</evidence>
<gene>
    <name evidence="7" type="ORF">GPM918_LOCUS17037</name>
    <name evidence="8" type="ORF">OVA965_LOCUS27256</name>
    <name evidence="9" type="ORF">SRO942_LOCUS17033</name>
    <name evidence="10" type="ORF">TMI583_LOCUS28001</name>
</gene>
<dbReference type="Proteomes" id="UP000682733">
    <property type="component" value="Unassembled WGS sequence"/>
</dbReference>
<accession>A0A814LL61</accession>